<dbReference type="EMBL" id="CAVNYO010000116">
    <property type="protein sequence ID" value="CAK5267067.1"/>
    <property type="molecule type" value="Genomic_DNA"/>
</dbReference>
<dbReference type="Proteomes" id="UP001295794">
    <property type="component" value="Unassembled WGS sequence"/>
</dbReference>
<name>A0AAD2H159_9AGAR</name>
<proteinExistence type="predicted"/>
<gene>
    <name evidence="2" type="ORF">MYCIT1_LOCUS9278</name>
</gene>
<feature type="region of interest" description="Disordered" evidence="1">
    <location>
        <begin position="1"/>
        <end position="51"/>
    </location>
</feature>
<evidence type="ECO:0000313" key="3">
    <source>
        <dbReference type="Proteomes" id="UP001295794"/>
    </source>
</evidence>
<protein>
    <submittedName>
        <fullName evidence="2">Uncharacterized protein</fullName>
    </submittedName>
</protein>
<evidence type="ECO:0000313" key="2">
    <source>
        <dbReference type="EMBL" id="CAK5267067.1"/>
    </source>
</evidence>
<evidence type="ECO:0000256" key="1">
    <source>
        <dbReference type="SAM" id="MobiDB-lite"/>
    </source>
</evidence>
<reference evidence="2" key="1">
    <citation type="submission" date="2023-11" db="EMBL/GenBank/DDBJ databases">
        <authorList>
            <person name="De Vega J J."/>
            <person name="De Vega J J."/>
        </authorList>
    </citation>
    <scope>NUCLEOTIDE SEQUENCE</scope>
</reference>
<keyword evidence="3" id="KW-1185">Reference proteome</keyword>
<comment type="caution">
    <text evidence="2">The sequence shown here is derived from an EMBL/GenBank/DDBJ whole genome shotgun (WGS) entry which is preliminary data.</text>
</comment>
<sequence length="123" mass="13920">MALTNAERRQHKRSSIPRDGDSPAVHRERESELDYGTGRNSPRPACPWSRPRITTKMSSLGASNPAVRIWSDTASVFWNHYSLDEHRDAAEARDWLTRECWTRFAFAAGTVCITESISRSSLA</sequence>
<accession>A0AAD2H159</accession>
<organism evidence="2 3">
    <name type="scientific">Mycena citricolor</name>
    <dbReference type="NCBI Taxonomy" id="2018698"/>
    <lineage>
        <taxon>Eukaryota</taxon>
        <taxon>Fungi</taxon>
        <taxon>Dikarya</taxon>
        <taxon>Basidiomycota</taxon>
        <taxon>Agaricomycotina</taxon>
        <taxon>Agaricomycetes</taxon>
        <taxon>Agaricomycetidae</taxon>
        <taxon>Agaricales</taxon>
        <taxon>Marasmiineae</taxon>
        <taxon>Mycenaceae</taxon>
        <taxon>Mycena</taxon>
    </lineage>
</organism>
<dbReference type="AlphaFoldDB" id="A0AAD2H159"/>
<feature type="compositionally biased region" description="Basic and acidic residues" evidence="1">
    <location>
        <begin position="16"/>
        <end position="32"/>
    </location>
</feature>